<dbReference type="Gene3D" id="2.10.60.10">
    <property type="entry name" value="CD59"/>
    <property type="match status" value="1"/>
</dbReference>
<sequence>MICINECRFPVVDDGTCDDGGNGSDNAFCALGHDCDDCGDRNGVCENDCYEVDLLSTFDGYCDDGGEGSHGNYCPYGHDCYDCGLRPAAKICKDECFSDHNDDGACDDGGPDSHTDLCALGTDCRDCGERINGLCLNTCFVDRTNNRLCEDGEPDATDYACEKGYDCTDCGPRDYTSIAGPDEVGTICTNYCSTDFTKNGNCDDGGVGSVSSYCPEGYDCADCGERNGKCENECAISFINDGICQDGGPNDAGNINVCMFGYDCADCGVQQLSSGLLQCYTCEGADSSIFQKNEDCFKPTICNWDENYCYVEVRGTGDNVLVKKGCAKEPACLDSEFDFYGNQYQTLVCSATSVSTSEERGVYLLPHLVVCVIVMCKAVTYCVLLVFVALLYVNLCQGEICRDVCIQYLGNDGSCDDGGDGADTDNCTLGHDCTDCGDRNGVCEDDCSYVDSAHSFDGYCDDGGPTSHTNMCPYGNDCYDCGLREAVDICEDECVSDNNYDGSCDDGGSGSDTSLCQLGTDCGDCGPRDNDLCLNTCFVDATNNGDCEDGEEGAVDNICNKGYDCTDCEPRDYTTIEGVTEGEGTVCSDYCVYDFTSDTFCDDGGEGAEEVQYCALGHDCDDCGDRNGVCENDCLLSVTNNGICEDGGPNDEAGIDLCRFGYDCGDCGEQQLSAGLLQCYVCDDPEYENVMVSNDNANCFKPKLCNPGEDYCYSDIQVTGADFLIEKGCSSAPDCSDVEYEDSEDSCQTSRHICYDLNLCNENTAHMATFQGVVLLASIFFSVYTY</sequence>
<accession>A0ABM0M1U6</accession>
<feature type="non-terminal residue" evidence="3">
    <location>
        <position position="1"/>
    </location>
</feature>
<dbReference type="InterPro" id="IPR035076">
    <property type="entry name" value="Toxin/TOLIP"/>
</dbReference>
<reference evidence="3" key="1">
    <citation type="submission" date="2025-08" db="UniProtKB">
        <authorList>
            <consortium name="RefSeq"/>
        </authorList>
    </citation>
    <scope>IDENTIFICATION</scope>
    <source>
        <tissue evidence="3">Testes</tissue>
    </source>
</reference>
<dbReference type="SUPFAM" id="SSF57302">
    <property type="entry name" value="Snake toxin-like"/>
    <property type="match status" value="1"/>
</dbReference>
<dbReference type="Proteomes" id="UP000694865">
    <property type="component" value="Unplaced"/>
</dbReference>
<name>A0ABM0M1U6_SACKO</name>
<evidence type="ECO:0000259" key="1">
    <source>
        <dbReference type="Pfam" id="PF00087"/>
    </source>
</evidence>
<evidence type="ECO:0000313" key="3">
    <source>
        <dbReference type="RefSeq" id="XP_006813987.1"/>
    </source>
</evidence>
<organism evidence="2 3">
    <name type="scientific">Saccoglossus kowalevskii</name>
    <name type="common">Acorn worm</name>
    <dbReference type="NCBI Taxonomy" id="10224"/>
    <lineage>
        <taxon>Eukaryota</taxon>
        <taxon>Metazoa</taxon>
        <taxon>Hemichordata</taxon>
        <taxon>Enteropneusta</taxon>
        <taxon>Harrimaniidae</taxon>
        <taxon>Saccoglossus</taxon>
    </lineage>
</organism>
<dbReference type="InterPro" id="IPR045860">
    <property type="entry name" value="Snake_toxin-like_sf"/>
</dbReference>
<gene>
    <name evidence="3" type="primary">LOC100378459</name>
</gene>
<dbReference type="Pfam" id="PF00087">
    <property type="entry name" value="Toxin_TOLIP"/>
    <property type="match status" value="1"/>
</dbReference>
<keyword evidence="2" id="KW-1185">Reference proteome</keyword>
<dbReference type="RefSeq" id="XP_006813987.1">
    <property type="nucleotide sequence ID" value="XM_006813924.1"/>
</dbReference>
<protein>
    <submittedName>
        <fullName evidence="3">Neurogenic locus notch homolog protein 1-like</fullName>
    </submittedName>
</protein>
<evidence type="ECO:0000313" key="2">
    <source>
        <dbReference type="Proteomes" id="UP000694865"/>
    </source>
</evidence>
<proteinExistence type="predicted"/>
<dbReference type="GeneID" id="100378459"/>
<feature type="domain" description="Snake toxin/toxin-like" evidence="1">
    <location>
        <begin position="277"/>
        <end position="351"/>
    </location>
</feature>